<dbReference type="PANTHER" id="PTHR37478">
    <property type="match status" value="1"/>
</dbReference>
<dbReference type="HAMAP" id="MF_00674">
    <property type="entry name" value="UPF0251"/>
    <property type="match status" value="1"/>
</dbReference>
<evidence type="ECO:0000256" key="1">
    <source>
        <dbReference type="ARBA" id="ARBA00009350"/>
    </source>
</evidence>
<dbReference type="PANTHER" id="PTHR37478:SF2">
    <property type="entry name" value="UPF0251 PROTEIN TK0562"/>
    <property type="match status" value="1"/>
</dbReference>
<dbReference type="Gene3D" id="3.30.420.130">
    <property type="entry name" value="Dinitrogenase iron-molybdenum cofactor biosynthesis domain"/>
    <property type="match status" value="1"/>
</dbReference>
<dbReference type="InterPro" id="IPR003731">
    <property type="entry name" value="Di-Nase_FeMo-co_biosynth"/>
</dbReference>
<comment type="caution">
    <text evidence="4">The sequence shown here is derived from an EMBL/GenBank/DDBJ whole genome shotgun (WGS) entry which is preliminary data.</text>
</comment>
<dbReference type="InterPro" id="IPR002852">
    <property type="entry name" value="UPF0251"/>
</dbReference>
<dbReference type="InterPro" id="IPR036105">
    <property type="entry name" value="DiNase_FeMo-co_biosyn_sf"/>
</dbReference>
<reference evidence="4 5" key="1">
    <citation type="journal article" date="2021" name="ISME Commun">
        <title>Automated analysis of genomic sequences facilitates high-throughput and comprehensive description of bacteria.</title>
        <authorList>
            <person name="Hitch T.C.A."/>
        </authorList>
    </citation>
    <scope>NUCLEOTIDE SEQUENCE [LARGE SCALE GENOMIC DNA]</scope>
    <source>
        <strain evidence="4 5">Sanger_02</strain>
    </source>
</reference>
<evidence type="ECO:0000313" key="5">
    <source>
        <dbReference type="Proteomes" id="UP001207605"/>
    </source>
</evidence>
<feature type="domain" description="Dinitrogenase iron-molybdenum cofactor biosynthesis" evidence="3">
    <location>
        <begin position="135"/>
        <end position="222"/>
    </location>
</feature>
<dbReference type="Proteomes" id="UP001207605">
    <property type="component" value="Unassembled WGS sequence"/>
</dbReference>
<dbReference type="SUPFAM" id="SSF53146">
    <property type="entry name" value="Nitrogenase accessory factor-like"/>
    <property type="match status" value="1"/>
</dbReference>
<name>A0ABT2S5H4_9FIRM</name>
<protein>
    <recommendedName>
        <fullName evidence="2">UPF0251 protein OCV65_06325</fullName>
    </recommendedName>
</protein>
<comment type="similarity">
    <text evidence="1 2">Belongs to the UPF0251 family.</text>
</comment>
<keyword evidence="5" id="KW-1185">Reference proteome</keyword>
<evidence type="ECO:0000256" key="2">
    <source>
        <dbReference type="HAMAP-Rule" id="MF_00674"/>
    </source>
</evidence>
<proteinExistence type="inferred from homology"/>
<dbReference type="Pfam" id="PF02579">
    <property type="entry name" value="Nitro_FeMo-Co"/>
    <property type="match status" value="1"/>
</dbReference>
<organism evidence="4 5">
    <name type="scientific">Dorea ammoniilytica</name>
    <dbReference type="NCBI Taxonomy" id="2981788"/>
    <lineage>
        <taxon>Bacteria</taxon>
        <taxon>Bacillati</taxon>
        <taxon>Bacillota</taxon>
        <taxon>Clostridia</taxon>
        <taxon>Lachnospirales</taxon>
        <taxon>Lachnospiraceae</taxon>
        <taxon>Dorea</taxon>
    </lineage>
</organism>
<dbReference type="RefSeq" id="WP_262581359.1">
    <property type="nucleotide sequence ID" value="NZ_JAOQJV010000006.1"/>
</dbReference>
<dbReference type="Pfam" id="PF02001">
    <property type="entry name" value="DUF134"/>
    <property type="match status" value="1"/>
</dbReference>
<dbReference type="EMBL" id="JAOQJV010000006">
    <property type="protein sequence ID" value="MCU6699843.1"/>
    <property type="molecule type" value="Genomic_DNA"/>
</dbReference>
<sequence length="259" mass="28083">MARPSKCRKICSEPVYDSFRPEGFPSDGTICLTLDEFEAIRLIDLEHFTHEKCAKQMEISRTTVTEIYESARYKIADSLIHGKTLLISGGHYRLCQGDMSSHCFTRCTSAYDSVATSIIEKKENGTMRIAATYENGMIFQHFGHTETFKLYDIENGQITGTQIVSTNGQGHGALSGFLTQAQVDILICGGIGGGAQAALAEAGIKLYGGVSGSADEAVNAYLADGLNYNPNVQCSHHSHDHSCGEHHCGEDKHGCSGNH</sequence>
<evidence type="ECO:0000313" key="4">
    <source>
        <dbReference type="EMBL" id="MCU6699843.1"/>
    </source>
</evidence>
<accession>A0ABT2S5H4</accession>
<evidence type="ECO:0000259" key="3">
    <source>
        <dbReference type="Pfam" id="PF02579"/>
    </source>
</evidence>
<gene>
    <name evidence="4" type="ORF">OCV65_06325</name>
</gene>